<keyword evidence="2" id="KW-1133">Transmembrane helix</keyword>
<name>A0A1E7FA81_9STRA</name>
<feature type="region of interest" description="Disordered" evidence="1">
    <location>
        <begin position="166"/>
        <end position="258"/>
    </location>
</feature>
<dbReference type="InParanoid" id="A0A1E7FA81"/>
<organism evidence="3 4">
    <name type="scientific">Fragilariopsis cylindrus CCMP1102</name>
    <dbReference type="NCBI Taxonomy" id="635003"/>
    <lineage>
        <taxon>Eukaryota</taxon>
        <taxon>Sar</taxon>
        <taxon>Stramenopiles</taxon>
        <taxon>Ochrophyta</taxon>
        <taxon>Bacillariophyta</taxon>
        <taxon>Bacillariophyceae</taxon>
        <taxon>Bacillariophycidae</taxon>
        <taxon>Bacillariales</taxon>
        <taxon>Bacillariaceae</taxon>
        <taxon>Fragilariopsis</taxon>
    </lineage>
</organism>
<feature type="region of interest" description="Disordered" evidence="1">
    <location>
        <begin position="592"/>
        <end position="643"/>
    </location>
</feature>
<reference evidence="3 4" key="1">
    <citation type="submission" date="2016-09" db="EMBL/GenBank/DDBJ databases">
        <title>Extensive genetic diversity and differential bi-allelic expression allows diatom success in the polar Southern Ocean.</title>
        <authorList>
            <consortium name="DOE Joint Genome Institute"/>
            <person name="Mock T."/>
            <person name="Otillar R.P."/>
            <person name="Strauss J."/>
            <person name="Dupont C."/>
            <person name="Frickenhaus S."/>
            <person name="Maumus F."/>
            <person name="Mcmullan M."/>
            <person name="Sanges R."/>
            <person name="Schmutz J."/>
            <person name="Toseland A."/>
            <person name="Valas R."/>
            <person name="Veluchamy A."/>
            <person name="Ward B.J."/>
            <person name="Allen A."/>
            <person name="Barry K."/>
            <person name="Falciatore A."/>
            <person name="Ferrante M."/>
            <person name="Fortunato A.E."/>
            <person name="Gloeckner G."/>
            <person name="Gruber A."/>
            <person name="Hipkin R."/>
            <person name="Janech M."/>
            <person name="Kroth P."/>
            <person name="Leese F."/>
            <person name="Lindquist E."/>
            <person name="Lyon B.R."/>
            <person name="Martin J."/>
            <person name="Mayer C."/>
            <person name="Parker M."/>
            <person name="Quesneville H."/>
            <person name="Raymond J."/>
            <person name="Uhlig C."/>
            <person name="Valentin K.U."/>
            <person name="Worden A.Z."/>
            <person name="Armbrust E.V."/>
            <person name="Bowler C."/>
            <person name="Green B."/>
            <person name="Moulton V."/>
            <person name="Van Oosterhout C."/>
            <person name="Grigoriev I."/>
        </authorList>
    </citation>
    <scope>NUCLEOTIDE SEQUENCE [LARGE SCALE GENOMIC DNA]</scope>
    <source>
        <strain evidence="3 4">CCMP1102</strain>
    </source>
</reference>
<proteinExistence type="predicted"/>
<dbReference type="AlphaFoldDB" id="A0A1E7FA81"/>
<keyword evidence="4" id="KW-1185">Reference proteome</keyword>
<feature type="compositionally biased region" description="Polar residues" evidence="1">
    <location>
        <begin position="630"/>
        <end position="643"/>
    </location>
</feature>
<dbReference type="EMBL" id="KV784359">
    <property type="protein sequence ID" value="OEU15034.1"/>
    <property type="molecule type" value="Genomic_DNA"/>
</dbReference>
<feature type="compositionally biased region" description="Polar residues" evidence="1">
    <location>
        <begin position="592"/>
        <end position="613"/>
    </location>
</feature>
<dbReference type="OrthoDB" id="47152at2759"/>
<accession>A0A1E7FA81</accession>
<dbReference type="Proteomes" id="UP000095751">
    <property type="component" value="Unassembled WGS sequence"/>
</dbReference>
<protein>
    <submittedName>
        <fullName evidence="3">Uncharacterized protein</fullName>
    </submittedName>
</protein>
<feature type="transmembrane region" description="Helical" evidence="2">
    <location>
        <begin position="24"/>
        <end position="45"/>
    </location>
</feature>
<keyword evidence="2" id="KW-0472">Membrane</keyword>
<feature type="compositionally biased region" description="Low complexity" evidence="1">
    <location>
        <begin position="619"/>
        <end position="629"/>
    </location>
</feature>
<dbReference type="KEGG" id="fcy:FRACYDRAFT_261485"/>
<sequence length="871" mass="97778">MPVAYHEPKQIPMSTSVTVRSRRITIISTAITTLPFIWVVITNYCMSLSSAYSPDVNHQAIAGLWRLKQRSLLSYPLKEFTVYPKVQKQLENENNKEVLLMLKEDGSFQQYSSEENIPDKLRFFHQNNEDMDNKNAVLDRYFEFGKLQGYWNLIGDKLILAADRPVDDDESSSSSSSTSKTIHNEDVTDTILEGEVVATSEKGLTDNPVLSHNDNKEDAEDNSNRPNTEINKSGERGDKNKNNAKSSSSSSTSVLDTHLSVPKGKVKIGRFTYPKDHPLFFDAPIFNPKAGGKFELNQVLGSLNTRQIKNEEEKFEEKFNESDFYNKTFLLTSHPIPEYKPKGELRWSIRYNKFVEEPPPKSKKRRKDEEKLLDQPVHGIRAIEVKFFKNNTFATIGGMGGHTILRGRFSVIGNKKDHIWMQILRFGFGRSVSGSVFSEGRSLSAEDEKAYWGKIQYDDDEDVKGNEKAAVIDDSQKADLDANDVTRRLVVNNGSVLFGTGIEPLPIGIADLIISSHGRQFVYRFIDMKDMPTVEAENPQCPEDDDADMFLSPGLVQRRRRKSLLVLIQVLVIAVVVIIIVVAVLPNLKSAESQQEPLETTTAKPSSVSLSTNCPPPSTSQQEPTETTTAKPSSVSLSTNCPLPSTKSSDRQFLLEGFQISGCHRMECLSDQILQNTRDRLSHSAPLCKGQALCNNDDEKFPGVLFQFGLTQHGALVWQKCDPSDPSRTEIITLRESEHNNELHNNTNNTPPSSAAVAPSQKKQLWFEMRPDATWQILSTTGQENSTTTTTTTATATATATTTLVFEQPVQNQPRPVGVALKCLYLSDRPVMDCPYIHFRRHGDIVMNYIDTQDGWVACKSRKICYSSLWE</sequence>
<gene>
    <name evidence="3" type="ORF">FRACYDRAFT_261485</name>
</gene>
<feature type="compositionally biased region" description="Basic and acidic residues" evidence="1">
    <location>
        <begin position="232"/>
        <end position="241"/>
    </location>
</feature>
<keyword evidence="2" id="KW-0812">Transmembrane</keyword>
<feature type="transmembrane region" description="Helical" evidence="2">
    <location>
        <begin position="564"/>
        <end position="585"/>
    </location>
</feature>
<feature type="compositionally biased region" description="Low complexity" evidence="1">
    <location>
        <begin position="243"/>
        <end position="253"/>
    </location>
</feature>
<evidence type="ECO:0000313" key="4">
    <source>
        <dbReference type="Proteomes" id="UP000095751"/>
    </source>
</evidence>
<evidence type="ECO:0000256" key="2">
    <source>
        <dbReference type="SAM" id="Phobius"/>
    </source>
</evidence>
<evidence type="ECO:0000256" key="1">
    <source>
        <dbReference type="SAM" id="MobiDB-lite"/>
    </source>
</evidence>
<evidence type="ECO:0000313" key="3">
    <source>
        <dbReference type="EMBL" id="OEU15034.1"/>
    </source>
</evidence>